<dbReference type="Gene3D" id="3.30.2310.20">
    <property type="entry name" value="RelE-like"/>
    <property type="match status" value="1"/>
</dbReference>
<evidence type="ECO:0000256" key="1">
    <source>
        <dbReference type="ARBA" id="ARBA00006226"/>
    </source>
</evidence>
<organism evidence="4 5">
    <name type="scientific">Candidatus Pullibacteroides excrementavium</name>
    <dbReference type="NCBI Taxonomy" id="2840905"/>
    <lineage>
        <taxon>Bacteria</taxon>
        <taxon>Pseudomonadati</taxon>
        <taxon>Bacteroidota</taxon>
        <taxon>Bacteroidia</taxon>
        <taxon>Bacteroidales</taxon>
        <taxon>Candidatus Pullibacteroides</taxon>
    </lineage>
</organism>
<evidence type="ECO:0000256" key="2">
    <source>
        <dbReference type="ARBA" id="ARBA00022649"/>
    </source>
</evidence>
<gene>
    <name evidence="4" type="ORF">IAB08_03935</name>
</gene>
<dbReference type="EMBL" id="JADIMZ010000058">
    <property type="protein sequence ID" value="MBO8432429.1"/>
    <property type="molecule type" value="Genomic_DNA"/>
</dbReference>
<evidence type="ECO:0000313" key="5">
    <source>
        <dbReference type="Proteomes" id="UP000823612"/>
    </source>
</evidence>
<dbReference type="InterPro" id="IPR007712">
    <property type="entry name" value="RelE/ParE_toxin"/>
</dbReference>
<dbReference type="PANTHER" id="PTHR33755">
    <property type="entry name" value="TOXIN PARE1-RELATED"/>
    <property type="match status" value="1"/>
</dbReference>
<dbReference type="InterPro" id="IPR035093">
    <property type="entry name" value="RelE/ParE_toxin_dom_sf"/>
</dbReference>
<dbReference type="Pfam" id="PF05016">
    <property type="entry name" value="ParE_toxin"/>
    <property type="match status" value="1"/>
</dbReference>
<accession>A0A9D9DRD4</accession>
<dbReference type="AlphaFoldDB" id="A0A9D9DRD4"/>
<keyword evidence="2" id="KW-1277">Toxin-antitoxin system</keyword>
<dbReference type="Proteomes" id="UP000823612">
    <property type="component" value="Unassembled WGS sequence"/>
</dbReference>
<dbReference type="InterPro" id="IPR028344">
    <property type="entry name" value="ParE1/4"/>
</dbReference>
<sequence>MGKVVYSRKAIEDLTSIWKYTAKEWSEKQADAYYRMLVSSIRKLLERPLSLGRSYDEIAFGLRGCKAGRHILFYRICGNGDVEIIRILHQRMDLKRRMQD</sequence>
<comment type="similarity">
    <text evidence="1 3">Belongs to the RelE toxin family.</text>
</comment>
<dbReference type="PANTHER" id="PTHR33755:SF9">
    <property type="entry name" value="TOXIN PARE1"/>
    <property type="match status" value="1"/>
</dbReference>
<dbReference type="PIRSF" id="PIRSF029218">
    <property type="entry name" value="ParE"/>
    <property type="match status" value="1"/>
</dbReference>
<reference evidence="4" key="1">
    <citation type="submission" date="2020-10" db="EMBL/GenBank/DDBJ databases">
        <authorList>
            <person name="Gilroy R."/>
        </authorList>
    </citation>
    <scope>NUCLEOTIDE SEQUENCE</scope>
    <source>
        <strain evidence="4">2889</strain>
    </source>
</reference>
<dbReference type="InterPro" id="IPR051803">
    <property type="entry name" value="TA_system_RelE-like_toxin"/>
</dbReference>
<reference evidence="4" key="2">
    <citation type="journal article" date="2021" name="PeerJ">
        <title>Extensive microbial diversity within the chicken gut microbiome revealed by metagenomics and culture.</title>
        <authorList>
            <person name="Gilroy R."/>
            <person name="Ravi A."/>
            <person name="Getino M."/>
            <person name="Pursley I."/>
            <person name="Horton D.L."/>
            <person name="Alikhan N.F."/>
            <person name="Baker D."/>
            <person name="Gharbi K."/>
            <person name="Hall N."/>
            <person name="Watson M."/>
            <person name="Adriaenssens E.M."/>
            <person name="Foster-Nyarko E."/>
            <person name="Jarju S."/>
            <person name="Secka A."/>
            <person name="Antonio M."/>
            <person name="Oren A."/>
            <person name="Chaudhuri R.R."/>
            <person name="La Ragione R."/>
            <person name="Hildebrand F."/>
            <person name="Pallen M.J."/>
        </authorList>
    </citation>
    <scope>NUCLEOTIDE SEQUENCE</scope>
    <source>
        <strain evidence="4">2889</strain>
    </source>
</reference>
<comment type="caution">
    <text evidence="4">The sequence shown here is derived from an EMBL/GenBank/DDBJ whole genome shotgun (WGS) entry which is preliminary data.</text>
</comment>
<protein>
    <recommendedName>
        <fullName evidence="3">Toxin</fullName>
    </recommendedName>
</protein>
<evidence type="ECO:0000313" key="4">
    <source>
        <dbReference type="EMBL" id="MBO8432429.1"/>
    </source>
</evidence>
<evidence type="ECO:0000256" key="3">
    <source>
        <dbReference type="PIRNR" id="PIRNR029218"/>
    </source>
</evidence>
<proteinExistence type="inferred from homology"/>
<name>A0A9D9DRD4_9BACT</name>